<evidence type="ECO:0000256" key="7">
    <source>
        <dbReference type="ARBA" id="ARBA00023136"/>
    </source>
</evidence>
<keyword evidence="4" id="KW-0762">Sugar transport</keyword>
<comment type="similarity">
    <text evidence="2">Belongs to the GRP transporter (TC 2.A.7.5) family.</text>
</comment>
<evidence type="ECO:0000313" key="9">
    <source>
        <dbReference type="EMBL" id="KRK46208.1"/>
    </source>
</evidence>
<dbReference type="InterPro" id="IPR037185">
    <property type="entry name" value="EmrE-like"/>
</dbReference>
<dbReference type="STRING" id="1423719.FC66_GL000710"/>
<accession>A0A0R1HIR6</accession>
<gene>
    <name evidence="9" type="ORF">FC66_GL000710</name>
</gene>
<feature type="transmembrane region" description="Helical" evidence="8">
    <location>
        <begin position="6"/>
        <end position="24"/>
    </location>
</feature>
<feature type="transmembrane region" description="Helical" evidence="8">
    <location>
        <begin position="55"/>
        <end position="71"/>
    </location>
</feature>
<dbReference type="PANTHER" id="PTHR16119">
    <property type="entry name" value="TRANSMEMBRANE PROTEIN 144"/>
    <property type="match status" value="1"/>
</dbReference>
<protein>
    <submittedName>
        <fullName evidence="9">Sugar uptake protein</fullName>
    </submittedName>
</protein>
<dbReference type="GO" id="GO:0015144">
    <property type="term" value="F:carbohydrate transmembrane transporter activity"/>
    <property type="evidence" value="ECO:0007669"/>
    <property type="project" value="InterPro"/>
</dbReference>
<dbReference type="Proteomes" id="UP000051450">
    <property type="component" value="Unassembled WGS sequence"/>
</dbReference>
<dbReference type="GO" id="GO:0005886">
    <property type="term" value="C:plasma membrane"/>
    <property type="evidence" value="ECO:0007669"/>
    <property type="project" value="UniProtKB-SubCell"/>
</dbReference>
<organism evidence="9 10">
    <name type="scientific">Dellaglioa algida DSM 15638</name>
    <dbReference type="NCBI Taxonomy" id="1423719"/>
    <lineage>
        <taxon>Bacteria</taxon>
        <taxon>Bacillati</taxon>
        <taxon>Bacillota</taxon>
        <taxon>Bacilli</taxon>
        <taxon>Lactobacillales</taxon>
        <taxon>Lactobacillaceae</taxon>
        <taxon>Dellaglioa</taxon>
    </lineage>
</organism>
<evidence type="ECO:0000256" key="8">
    <source>
        <dbReference type="SAM" id="Phobius"/>
    </source>
</evidence>
<evidence type="ECO:0000256" key="3">
    <source>
        <dbReference type="ARBA" id="ARBA00022448"/>
    </source>
</evidence>
<evidence type="ECO:0000256" key="1">
    <source>
        <dbReference type="ARBA" id="ARBA00004651"/>
    </source>
</evidence>
<dbReference type="OrthoDB" id="1452595at2"/>
<feature type="transmembrane region" description="Helical" evidence="8">
    <location>
        <begin position="223"/>
        <end position="241"/>
    </location>
</feature>
<dbReference type="RefSeq" id="WP_057973783.1">
    <property type="nucleotide sequence ID" value="NZ_AZDI01000002.1"/>
</dbReference>
<comment type="subcellular location">
    <subcellularLocation>
        <location evidence="1">Cell membrane</location>
        <topology evidence="1">Multi-pass membrane protein</topology>
    </subcellularLocation>
</comment>
<feature type="transmembrane region" description="Helical" evidence="8">
    <location>
        <begin position="247"/>
        <end position="268"/>
    </location>
</feature>
<feature type="transmembrane region" description="Helical" evidence="8">
    <location>
        <begin position="188"/>
        <end position="211"/>
    </location>
</feature>
<feature type="transmembrane region" description="Helical" evidence="8">
    <location>
        <begin position="277"/>
        <end position="297"/>
    </location>
</feature>
<evidence type="ECO:0000256" key="6">
    <source>
        <dbReference type="ARBA" id="ARBA00022989"/>
    </source>
</evidence>
<dbReference type="Pfam" id="PF06800">
    <property type="entry name" value="Sugar_transport"/>
    <property type="match status" value="1"/>
</dbReference>
<name>A0A0R1HIR6_9LACO</name>
<dbReference type="AlphaFoldDB" id="A0A0R1HIR6"/>
<feature type="transmembrane region" description="Helical" evidence="8">
    <location>
        <begin position="31"/>
        <end position="49"/>
    </location>
</feature>
<dbReference type="SUPFAM" id="SSF103481">
    <property type="entry name" value="Multidrug resistance efflux transporter EmrE"/>
    <property type="match status" value="1"/>
</dbReference>
<keyword evidence="10" id="KW-1185">Reference proteome</keyword>
<evidence type="ECO:0000313" key="10">
    <source>
        <dbReference type="Proteomes" id="UP000051450"/>
    </source>
</evidence>
<dbReference type="PATRIC" id="fig|1423719.4.peg.720"/>
<feature type="transmembrane region" description="Helical" evidence="8">
    <location>
        <begin position="156"/>
        <end position="176"/>
    </location>
</feature>
<comment type="caution">
    <text evidence="9">The sequence shown here is derived from an EMBL/GenBank/DDBJ whole genome shotgun (WGS) entry which is preliminary data.</text>
</comment>
<reference evidence="9 10" key="1">
    <citation type="journal article" date="2015" name="Genome Announc.">
        <title>Expanding the biotechnology potential of lactobacilli through comparative genomics of 213 strains and associated genera.</title>
        <authorList>
            <person name="Sun Z."/>
            <person name="Harris H.M."/>
            <person name="McCann A."/>
            <person name="Guo C."/>
            <person name="Argimon S."/>
            <person name="Zhang W."/>
            <person name="Yang X."/>
            <person name="Jeffery I.B."/>
            <person name="Cooney J.C."/>
            <person name="Kagawa T.F."/>
            <person name="Liu W."/>
            <person name="Song Y."/>
            <person name="Salvetti E."/>
            <person name="Wrobel A."/>
            <person name="Rasinkangas P."/>
            <person name="Parkhill J."/>
            <person name="Rea M.C."/>
            <person name="O'Sullivan O."/>
            <person name="Ritari J."/>
            <person name="Douillard F.P."/>
            <person name="Paul Ross R."/>
            <person name="Yang R."/>
            <person name="Briner A.E."/>
            <person name="Felis G.E."/>
            <person name="de Vos W.M."/>
            <person name="Barrangou R."/>
            <person name="Klaenhammer T.R."/>
            <person name="Caufield P.W."/>
            <person name="Cui Y."/>
            <person name="Zhang H."/>
            <person name="O'Toole P.W."/>
        </authorList>
    </citation>
    <scope>NUCLEOTIDE SEQUENCE [LARGE SCALE GENOMIC DNA]</scope>
    <source>
        <strain evidence="9 10">DSM 15638</strain>
    </source>
</reference>
<dbReference type="PANTHER" id="PTHR16119:SF17">
    <property type="entry name" value="TRANSMEMBRANE PROTEIN 144"/>
    <property type="match status" value="1"/>
</dbReference>
<keyword evidence="7 8" id="KW-0472">Membrane</keyword>
<dbReference type="InterPro" id="IPR010651">
    <property type="entry name" value="Sugar_transport"/>
</dbReference>
<keyword evidence="3" id="KW-0813">Transport</keyword>
<evidence type="ECO:0000256" key="5">
    <source>
        <dbReference type="ARBA" id="ARBA00022692"/>
    </source>
</evidence>
<keyword evidence="6 8" id="KW-1133">Transmembrane helix</keyword>
<evidence type="ECO:0000256" key="4">
    <source>
        <dbReference type="ARBA" id="ARBA00022597"/>
    </source>
</evidence>
<evidence type="ECO:0000256" key="2">
    <source>
        <dbReference type="ARBA" id="ARBA00006117"/>
    </source>
</evidence>
<keyword evidence="5 8" id="KW-0812">Transmembrane</keyword>
<dbReference type="EMBL" id="AZDI01000002">
    <property type="protein sequence ID" value="KRK46208.1"/>
    <property type="molecule type" value="Genomic_DNA"/>
</dbReference>
<feature type="transmembrane region" description="Helical" evidence="8">
    <location>
        <begin position="116"/>
        <end position="135"/>
    </location>
</feature>
<proteinExistence type="inferred from homology"/>
<sequence length="300" mass="31717">MIILMAVIPAIAWGSIGLISGKLGGTANQQTVGMTWGALIFGIAVYGIYQPEMSGKAWIIGIISGLFWSLGQNQQFHAMKAIGISKTVPVSTGLQLAGNALAGVILFGEWKTTRMVVIGTIAMIVIIAGAALTSLKDKKNSALSDSDKDENTAAGVRAIILSTIGYVGYTIVVHYATVGMTTEESRAFTTATILPQAVGMVIGAGFFALIAHEVIMNSSTFKNILTGLIWGTGNIFMFLSIPKLGQAVSFSFSQMGIVISTFGSIYLLGEKKTNREMVYVTLGSIFVILGVIMLGIMKTL</sequence>